<dbReference type="Proteomes" id="UP000318288">
    <property type="component" value="Unassembled WGS sequence"/>
</dbReference>
<dbReference type="RefSeq" id="WP_146461933.1">
    <property type="nucleotide sequence ID" value="NZ_SJPW01000008.1"/>
</dbReference>
<dbReference type="AlphaFoldDB" id="A0A5C6EB63"/>
<reference evidence="3 4" key="1">
    <citation type="submission" date="2019-02" db="EMBL/GenBank/DDBJ databases">
        <title>Deep-cultivation of Planctomycetes and their phenomic and genomic characterization uncovers novel biology.</title>
        <authorList>
            <person name="Wiegand S."/>
            <person name="Jogler M."/>
            <person name="Boedeker C."/>
            <person name="Pinto D."/>
            <person name="Vollmers J."/>
            <person name="Rivas-Marin E."/>
            <person name="Kohn T."/>
            <person name="Peeters S.H."/>
            <person name="Heuer A."/>
            <person name="Rast P."/>
            <person name="Oberbeckmann S."/>
            <person name="Bunk B."/>
            <person name="Jeske O."/>
            <person name="Meyerdierks A."/>
            <person name="Storesund J.E."/>
            <person name="Kallscheuer N."/>
            <person name="Luecker S."/>
            <person name="Lage O.M."/>
            <person name="Pohl T."/>
            <person name="Merkel B.J."/>
            <person name="Hornburger P."/>
            <person name="Mueller R.-W."/>
            <person name="Bruemmer F."/>
            <person name="Labrenz M."/>
            <person name="Spormann A.M."/>
            <person name="Op Den Camp H."/>
            <person name="Overmann J."/>
            <person name="Amann R."/>
            <person name="Jetten M.S.M."/>
            <person name="Mascher T."/>
            <person name="Medema M.H."/>
            <person name="Devos D.P."/>
            <person name="Kaster A.-K."/>
            <person name="Ovreas L."/>
            <person name="Rohde M."/>
            <person name="Galperin M.Y."/>
            <person name="Jogler C."/>
        </authorList>
    </citation>
    <scope>NUCLEOTIDE SEQUENCE [LARGE SCALE GENOMIC DNA]</scope>
    <source>
        <strain evidence="3 4">Poly51</strain>
    </source>
</reference>
<proteinExistence type="predicted"/>
<feature type="region of interest" description="Disordered" evidence="1">
    <location>
        <begin position="95"/>
        <end position="130"/>
    </location>
</feature>
<feature type="transmembrane region" description="Helical" evidence="2">
    <location>
        <begin position="136"/>
        <end position="158"/>
    </location>
</feature>
<dbReference type="OrthoDB" id="267660at2"/>
<sequence>MLTVKCPKCAVAMKLAQAPASGRVKCPKCATVVAVNPAGKAGAAPTRQPAQRTAPMAAVDPDDDNFDFGRISFPSASATAAVSHFPVAGQASMYEGPIPGDPLAPEPDKSDGAGGDGDAPPASGKKKKKGGMSTTAIVRMSIGLLLLIVCSTIGGLIWRQRMNAGPSEAEAIAKLQVSAPDGYQAVGIEGVLVLMPKGSAYDNLPSVIDCKAVSTFESQSTYFLGAMNGGKRPLDKDQMRKKAERQLGGEILGGQEMERNGYKGIKGVLDGSIFLPRMQVEVFHVDERFCILGCAPKSMGADPSVPVDRALEAEEQEVFYKSFTIGPIPSGFFGN</sequence>
<comment type="caution">
    <text evidence="3">The sequence shown here is derived from an EMBL/GenBank/DDBJ whole genome shotgun (WGS) entry which is preliminary data.</text>
</comment>
<evidence type="ECO:0000313" key="3">
    <source>
        <dbReference type="EMBL" id="TWU46212.1"/>
    </source>
</evidence>
<accession>A0A5C6EB63</accession>
<evidence type="ECO:0000256" key="1">
    <source>
        <dbReference type="SAM" id="MobiDB-lite"/>
    </source>
</evidence>
<name>A0A5C6EB63_9BACT</name>
<protein>
    <recommendedName>
        <fullName evidence="5">Zinc finger/thioredoxin putative domain-containing protein</fullName>
    </recommendedName>
</protein>
<keyword evidence="4" id="KW-1185">Reference proteome</keyword>
<evidence type="ECO:0008006" key="5">
    <source>
        <dbReference type="Google" id="ProtNLM"/>
    </source>
</evidence>
<organism evidence="3 4">
    <name type="scientific">Rubripirellula tenax</name>
    <dbReference type="NCBI Taxonomy" id="2528015"/>
    <lineage>
        <taxon>Bacteria</taxon>
        <taxon>Pseudomonadati</taxon>
        <taxon>Planctomycetota</taxon>
        <taxon>Planctomycetia</taxon>
        <taxon>Pirellulales</taxon>
        <taxon>Pirellulaceae</taxon>
        <taxon>Rubripirellula</taxon>
    </lineage>
</organism>
<evidence type="ECO:0000256" key="2">
    <source>
        <dbReference type="SAM" id="Phobius"/>
    </source>
</evidence>
<dbReference type="EMBL" id="SJPW01000008">
    <property type="protein sequence ID" value="TWU46212.1"/>
    <property type="molecule type" value="Genomic_DNA"/>
</dbReference>
<gene>
    <name evidence="3" type="ORF">Poly51_56080</name>
</gene>
<keyword evidence="2" id="KW-1133">Transmembrane helix</keyword>
<keyword evidence="2" id="KW-0472">Membrane</keyword>
<evidence type="ECO:0000313" key="4">
    <source>
        <dbReference type="Proteomes" id="UP000318288"/>
    </source>
</evidence>
<keyword evidence="2" id="KW-0812">Transmembrane</keyword>